<evidence type="ECO:0000313" key="4">
    <source>
        <dbReference type="Proteomes" id="UP001500547"/>
    </source>
</evidence>
<protein>
    <submittedName>
        <fullName evidence="3">Circularly permuted type 2 ATP-grasp protein</fullName>
    </submittedName>
</protein>
<dbReference type="Pfam" id="PF04168">
    <property type="entry name" value="Alpha-E"/>
    <property type="match status" value="1"/>
</dbReference>
<comment type="caution">
    <text evidence="3">The sequence shown here is derived from an EMBL/GenBank/DDBJ whole genome shotgun (WGS) entry which is preliminary data.</text>
</comment>
<dbReference type="InterPro" id="IPR007296">
    <property type="entry name" value="DUF403"/>
</dbReference>
<feature type="domain" description="DUF403" evidence="1">
    <location>
        <begin position="509"/>
        <end position="807"/>
    </location>
</feature>
<dbReference type="Gene3D" id="3.30.1490.270">
    <property type="match status" value="1"/>
</dbReference>
<reference evidence="4" key="1">
    <citation type="journal article" date="2019" name="Int. J. Syst. Evol. Microbiol.">
        <title>The Global Catalogue of Microorganisms (GCM) 10K type strain sequencing project: providing services to taxonomists for standard genome sequencing and annotation.</title>
        <authorList>
            <consortium name="The Broad Institute Genomics Platform"/>
            <consortium name="The Broad Institute Genome Sequencing Center for Infectious Disease"/>
            <person name="Wu L."/>
            <person name="Ma J."/>
        </authorList>
    </citation>
    <scope>NUCLEOTIDE SEQUENCE [LARGE SCALE GENOMIC DNA]</scope>
    <source>
        <strain evidence="4">JCM 18715</strain>
    </source>
</reference>
<dbReference type="EMBL" id="BAABLD010000001">
    <property type="protein sequence ID" value="GAA5157681.1"/>
    <property type="molecule type" value="Genomic_DNA"/>
</dbReference>
<sequence length="817" mass="89822">MSLLDRYTSPADRYDELLGPTGTPREHWTALISHLEELGPRALQSAREAVQRQIGDNGVTYNVYADPRGADRLWDLDLVPQVLPAEEWAQIAAGIRQRATLLNATLRDLYGPQNLVAENLLPASLLRGHPGFLRPCHGIEVPGDIHLHLYAADIARSPDGRWWVVSDRTQGPSGAGYALENRALIGAQFPELLRELRVQPLGGFFQSLHDALAHWAPRDDETPLIVLLTPGALNETYFEHAYLARMMGIPLVEGQDLTVRHGSVFLKTLAGLRRVHAILRRVDDSWCDPLELRSDSALGVPGLVDAARRGNVLIANALGSGVIESGALLGFLPALCKHLLGEELALPSVATWWCGEEDAREEVIARLDDLVLKPAYGFAAEGPIFGGDLDEAGRAALIQRIREQPRHFVGQEMVRLSRGPVWGVANAALEPRLTGLRVYAAATPNGYIVMPGGLTRVAGLRDARVITIQRGGGSKDTWITGSAQEELPFSARDASVSATIVTEHDHGTLASRTGEAMFWLARYAERADCSLRLLRCGLRQQLAADDAEWPALLAAGRRLGILPVEDVGSPQATLLTALRDTSLPGSPQWNLLNLLRLARSLRDRLAPDSWRIYNRLERLAKDWARGTHSLSDALEFIDQCLQSLITLSGYSMEHMTRDAAWRFQSVGRRLERMQFLASAQQLLLTPEGDQVPGLASLIDLADAVLTYRRRYQRAPELGPVAELLLIDHDNPRAFLYQIESLADHIAQLPGQLPGAVAPLQILSQRLAARRPGDWVRTPSDLAALRNLLAQAWQAGNTVSDLLHDRYFTLVATRATAS</sequence>
<dbReference type="PANTHER" id="PTHR34595:SF2">
    <property type="entry name" value="BLR2978 PROTEIN"/>
    <property type="match status" value="1"/>
</dbReference>
<organism evidence="3 4">
    <name type="scientific">Viridibacterium curvum</name>
    <dbReference type="NCBI Taxonomy" id="1101404"/>
    <lineage>
        <taxon>Bacteria</taxon>
        <taxon>Pseudomonadati</taxon>
        <taxon>Pseudomonadota</taxon>
        <taxon>Betaproteobacteria</taxon>
        <taxon>Rhodocyclales</taxon>
        <taxon>Rhodocyclaceae</taxon>
        <taxon>Viridibacterium</taxon>
    </lineage>
</organism>
<dbReference type="Gene3D" id="3.40.50.11290">
    <property type="match status" value="1"/>
</dbReference>
<dbReference type="InterPro" id="IPR051680">
    <property type="entry name" value="ATP-dep_Glu-Cys_Ligase-2"/>
</dbReference>
<dbReference type="RefSeq" id="WP_345530882.1">
    <property type="nucleotide sequence ID" value="NZ_BAABLD010000001.1"/>
</dbReference>
<name>A0ABP9Q986_9RHOO</name>
<dbReference type="Proteomes" id="UP001500547">
    <property type="component" value="Unassembled WGS sequence"/>
</dbReference>
<proteinExistence type="predicted"/>
<accession>A0ABP9Q986</accession>
<evidence type="ECO:0000313" key="3">
    <source>
        <dbReference type="EMBL" id="GAA5157681.1"/>
    </source>
</evidence>
<dbReference type="InterPro" id="IPR025841">
    <property type="entry name" value="CP_ATPgrasp_2"/>
</dbReference>
<feature type="domain" description="Circularly permuted ATP-grasp type 2" evidence="2">
    <location>
        <begin position="80"/>
        <end position="458"/>
    </location>
</feature>
<dbReference type="SUPFAM" id="SSF56059">
    <property type="entry name" value="Glutathione synthetase ATP-binding domain-like"/>
    <property type="match status" value="1"/>
</dbReference>
<gene>
    <name evidence="3" type="ORF">GCM10025770_01250</name>
</gene>
<evidence type="ECO:0000259" key="1">
    <source>
        <dbReference type="Pfam" id="PF04168"/>
    </source>
</evidence>
<dbReference type="PANTHER" id="PTHR34595">
    <property type="entry name" value="BLR5612 PROTEIN"/>
    <property type="match status" value="1"/>
</dbReference>
<evidence type="ECO:0000259" key="2">
    <source>
        <dbReference type="Pfam" id="PF14403"/>
    </source>
</evidence>
<dbReference type="Pfam" id="PF14403">
    <property type="entry name" value="CP_ATPgrasp_2"/>
    <property type="match status" value="1"/>
</dbReference>
<keyword evidence="4" id="KW-1185">Reference proteome</keyword>